<dbReference type="AlphaFoldDB" id="A0A081CAE7"/>
<proteinExistence type="predicted"/>
<dbReference type="EMBL" id="DF820480">
    <property type="protein sequence ID" value="GAK61552.1"/>
    <property type="molecule type" value="Genomic_DNA"/>
</dbReference>
<name>A0A081CAE7_VECG1</name>
<sequence>MVVSSVSALNYSDPKSFVIIHFNSAQCPHQLSSGVETTTNLGSLYIMKESTRHIRSEAGLLSSSISLETQRFFAP</sequence>
<keyword evidence="2" id="KW-1185">Reference proteome</keyword>
<evidence type="ECO:0000313" key="1">
    <source>
        <dbReference type="EMBL" id="GAK61552.1"/>
    </source>
</evidence>
<evidence type="ECO:0000313" key="2">
    <source>
        <dbReference type="Proteomes" id="UP000030661"/>
    </source>
</evidence>
<protein>
    <submittedName>
        <fullName evidence="1">Uncharacterized protein</fullName>
    </submittedName>
</protein>
<reference evidence="1" key="1">
    <citation type="journal article" date="2015" name="PeerJ">
        <title>First genomic representation of candidate bacterial phylum KSB3 points to enhanced environmental sensing as a trigger of wastewater bulking.</title>
        <authorList>
            <person name="Sekiguchi Y."/>
            <person name="Ohashi A."/>
            <person name="Parks D.H."/>
            <person name="Yamauchi T."/>
            <person name="Tyson G.W."/>
            <person name="Hugenholtz P."/>
        </authorList>
    </citation>
    <scope>NUCLEOTIDE SEQUENCE [LARGE SCALE GENOMIC DNA]</scope>
</reference>
<gene>
    <name evidence="1" type="ORF">U27_01453</name>
</gene>
<organism evidence="1">
    <name type="scientific">Vecturithrix granuli</name>
    <dbReference type="NCBI Taxonomy" id="1499967"/>
    <lineage>
        <taxon>Bacteria</taxon>
        <taxon>Candidatus Moduliflexota</taxon>
        <taxon>Candidatus Vecturitrichia</taxon>
        <taxon>Candidatus Vecturitrichales</taxon>
        <taxon>Candidatus Vecturitrichaceae</taxon>
        <taxon>Candidatus Vecturithrix</taxon>
    </lineage>
</organism>
<accession>A0A081CAE7</accession>
<dbReference type="Proteomes" id="UP000030661">
    <property type="component" value="Unassembled WGS sequence"/>
</dbReference>
<dbReference type="HOGENOM" id="CLU_2663601_0_0_0"/>